<name>A0A9W3AUW3_BIOGL</name>
<keyword evidence="1" id="KW-0175">Coiled coil</keyword>
<sequence>MSNNSLTVSKKQEISGNEKKKPGQKDQSAQSARLVQNMNSADPNCISDLKSVIQELRLEIQCIMEEQQKELVAQLNIQKGDMLQREAILHSQINSLKNDMESLSEKLRQLLQTESERKLELEKLSSERQHLLEMLTELQRERDEKDLCIHCSVNKSKVTNV</sequence>
<protein>
    <submittedName>
        <fullName evidence="4">Uncharacterized protein LOC106054893</fullName>
    </submittedName>
</protein>
<dbReference type="GeneID" id="106054893"/>
<proteinExistence type="predicted"/>
<dbReference type="AlphaFoldDB" id="A0A9W3AUW3"/>
<accession>A0A9W3AUW3</accession>
<feature type="coiled-coil region" evidence="1">
    <location>
        <begin position="46"/>
        <end position="141"/>
    </location>
</feature>
<feature type="region of interest" description="Disordered" evidence="2">
    <location>
        <begin position="1"/>
        <end position="31"/>
    </location>
</feature>
<evidence type="ECO:0000256" key="1">
    <source>
        <dbReference type="SAM" id="Coils"/>
    </source>
</evidence>
<evidence type="ECO:0000313" key="4">
    <source>
        <dbReference type="RefSeq" id="XP_055890948.1"/>
    </source>
</evidence>
<dbReference type="RefSeq" id="XP_055890948.1">
    <property type="nucleotide sequence ID" value="XM_056034973.1"/>
</dbReference>
<keyword evidence="3" id="KW-1185">Reference proteome</keyword>
<evidence type="ECO:0000256" key="2">
    <source>
        <dbReference type="SAM" id="MobiDB-lite"/>
    </source>
</evidence>
<reference evidence="4" key="1">
    <citation type="submission" date="2025-08" db="UniProtKB">
        <authorList>
            <consortium name="RefSeq"/>
        </authorList>
    </citation>
    <scope>IDENTIFICATION</scope>
</reference>
<organism evidence="3 4">
    <name type="scientific">Biomphalaria glabrata</name>
    <name type="common">Bloodfluke planorb</name>
    <name type="synonym">Freshwater snail</name>
    <dbReference type="NCBI Taxonomy" id="6526"/>
    <lineage>
        <taxon>Eukaryota</taxon>
        <taxon>Metazoa</taxon>
        <taxon>Spiralia</taxon>
        <taxon>Lophotrochozoa</taxon>
        <taxon>Mollusca</taxon>
        <taxon>Gastropoda</taxon>
        <taxon>Heterobranchia</taxon>
        <taxon>Euthyneura</taxon>
        <taxon>Panpulmonata</taxon>
        <taxon>Hygrophila</taxon>
        <taxon>Lymnaeoidea</taxon>
        <taxon>Planorbidae</taxon>
        <taxon>Biomphalaria</taxon>
    </lineage>
</organism>
<dbReference type="OrthoDB" id="9049620at2759"/>
<feature type="compositionally biased region" description="Basic and acidic residues" evidence="2">
    <location>
        <begin position="10"/>
        <end position="24"/>
    </location>
</feature>
<evidence type="ECO:0000313" key="3">
    <source>
        <dbReference type="Proteomes" id="UP001165740"/>
    </source>
</evidence>
<gene>
    <name evidence="4" type="primary">LOC106054893</name>
</gene>
<dbReference type="Proteomes" id="UP001165740">
    <property type="component" value="Chromosome 7"/>
</dbReference>